<reference evidence="2 3" key="1">
    <citation type="journal article" date="2015" name="Int. J. Syst. Evol. Microbiol.">
        <title>Aestuariivita atlantica sp. nov., isolated from deep sea sediment of the Atlantic Ocean.</title>
        <authorList>
            <person name="Li G."/>
            <person name="Lai Q."/>
            <person name="Du Y."/>
            <person name="Liu X."/>
            <person name="Sun F."/>
            <person name="Shao Z."/>
        </authorList>
    </citation>
    <scope>NUCLEOTIDE SEQUENCE [LARGE SCALE GENOMIC DNA]</scope>
    <source>
        <strain evidence="2 3">22II-S11-z3</strain>
    </source>
</reference>
<sequence>MRHPMKEAPNYTNACLVMGFVNLFWMFIFIWITIGMWAVMATGYAIDKCISWLARRRAT</sequence>
<evidence type="ECO:0008006" key="4">
    <source>
        <dbReference type="Google" id="ProtNLM"/>
    </source>
</evidence>
<keyword evidence="3" id="KW-1185">Reference proteome</keyword>
<dbReference type="RefSeq" id="WP_050531682.1">
    <property type="nucleotide sequence ID" value="NZ_AQQZ01000007.1"/>
</dbReference>
<dbReference type="EMBL" id="AQQZ01000007">
    <property type="protein sequence ID" value="KNG92739.1"/>
    <property type="molecule type" value="Genomic_DNA"/>
</dbReference>
<dbReference type="OrthoDB" id="7875256at2"/>
<keyword evidence="1" id="KW-1133">Transmembrane helix</keyword>
<gene>
    <name evidence="2" type="ORF">ATO11_14765</name>
</gene>
<protein>
    <recommendedName>
        <fullName evidence="4">Histidinol phosphate aminotransferase</fullName>
    </recommendedName>
</protein>
<dbReference type="Proteomes" id="UP000036938">
    <property type="component" value="Unassembled WGS sequence"/>
</dbReference>
<dbReference type="AlphaFoldDB" id="A0A0L1JLV7"/>
<evidence type="ECO:0000256" key="1">
    <source>
        <dbReference type="SAM" id="Phobius"/>
    </source>
</evidence>
<keyword evidence="1" id="KW-0812">Transmembrane</keyword>
<name>A0A0L1JLV7_9RHOB</name>
<keyword evidence="1" id="KW-0472">Membrane</keyword>
<evidence type="ECO:0000313" key="2">
    <source>
        <dbReference type="EMBL" id="KNG92739.1"/>
    </source>
</evidence>
<evidence type="ECO:0000313" key="3">
    <source>
        <dbReference type="Proteomes" id="UP000036938"/>
    </source>
</evidence>
<organism evidence="2 3">
    <name type="scientific">Pseudaestuariivita atlantica</name>
    <dbReference type="NCBI Taxonomy" id="1317121"/>
    <lineage>
        <taxon>Bacteria</taxon>
        <taxon>Pseudomonadati</taxon>
        <taxon>Pseudomonadota</taxon>
        <taxon>Alphaproteobacteria</taxon>
        <taxon>Rhodobacterales</taxon>
        <taxon>Paracoccaceae</taxon>
        <taxon>Pseudaestuariivita</taxon>
    </lineage>
</organism>
<dbReference type="STRING" id="1317121.ATO11_14765"/>
<comment type="caution">
    <text evidence="2">The sequence shown here is derived from an EMBL/GenBank/DDBJ whole genome shotgun (WGS) entry which is preliminary data.</text>
</comment>
<accession>A0A0L1JLV7</accession>
<feature type="transmembrane region" description="Helical" evidence="1">
    <location>
        <begin position="20"/>
        <end position="46"/>
    </location>
</feature>
<proteinExistence type="predicted"/>